<name>A0A8J2N0N7_9PLEO</name>
<reference evidence="1" key="1">
    <citation type="submission" date="2021-05" db="EMBL/GenBank/DDBJ databases">
        <authorList>
            <person name="Stam R."/>
        </authorList>
    </citation>
    <scope>NUCLEOTIDE SEQUENCE</scope>
    <source>
        <strain evidence="1">CS162</strain>
    </source>
</reference>
<accession>A0A8J2N0N7</accession>
<gene>
    <name evidence="1" type="ORF">ALTATR162_LOCUS790</name>
</gene>
<dbReference type="AlphaFoldDB" id="A0A8J2N0N7"/>
<organism evidence="1 2">
    <name type="scientific">Alternaria atra</name>
    <dbReference type="NCBI Taxonomy" id="119953"/>
    <lineage>
        <taxon>Eukaryota</taxon>
        <taxon>Fungi</taxon>
        <taxon>Dikarya</taxon>
        <taxon>Ascomycota</taxon>
        <taxon>Pezizomycotina</taxon>
        <taxon>Dothideomycetes</taxon>
        <taxon>Pleosporomycetidae</taxon>
        <taxon>Pleosporales</taxon>
        <taxon>Pleosporineae</taxon>
        <taxon>Pleosporaceae</taxon>
        <taxon>Alternaria</taxon>
        <taxon>Alternaria sect. Ulocladioides</taxon>
    </lineage>
</organism>
<dbReference type="EMBL" id="CAJRGZ010000015">
    <property type="protein sequence ID" value="CAG5140796.1"/>
    <property type="molecule type" value="Genomic_DNA"/>
</dbReference>
<proteinExistence type="predicted"/>
<dbReference type="RefSeq" id="XP_043164319.1">
    <property type="nucleotide sequence ID" value="XM_043308384.1"/>
</dbReference>
<evidence type="ECO:0000313" key="1">
    <source>
        <dbReference type="EMBL" id="CAG5140796.1"/>
    </source>
</evidence>
<dbReference type="OrthoDB" id="4502478at2759"/>
<evidence type="ECO:0000313" key="2">
    <source>
        <dbReference type="Proteomes" id="UP000676310"/>
    </source>
</evidence>
<keyword evidence="2" id="KW-1185">Reference proteome</keyword>
<dbReference type="GeneID" id="67019950"/>
<comment type="caution">
    <text evidence="1">The sequence shown here is derived from an EMBL/GenBank/DDBJ whole genome shotgun (WGS) entry which is preliminary data.</text>
</comment>
<protein>
    <submittedName>
        <fullName evidence="1">Uncharacterized protein</fullName>
    </submittedName>
</protein>
<sequence length="168" mass="19388">MTLPPLPQSADKSAICTRLGLNEHTHKLLLNEAVAARNALSSNYYSLTEQSRTDPSVSEPYRWDEISETAKHSQILTMVRDACAETKPYYDMGRYWTQVNEENWVARWYLWHSFRYRWVTGGHGATENKAHLLCRDNRPRERAAANVVASNNGGTQLYYDPARDYFRG</sequence>
<dbReference type="Proteomes" id="UP000676310">
    <property type="component" value="Unassembled WGS sequence"/>
</dbReference>